<proteinExistence type="predicted"/>
<dbReference type="Proteomes" id="UP000231843">
    <property type="component" value="Unassembled WGS sequence"/>
</dbReference>
<keyword evidence="1" id="KW-0732">Signal</keyword>
<evidence type="ECO:0000313" key="2">
    <source>
        <dbReference type="EMBL" id="PJZ77436.1"/>
    </source>
</evidence>
<evidence type="ECO:0000313" key="3">
    <source>
        <dbReference type="Proteomes" id="UP000231843"/>
    </source>
</evidence>
<feature type="signal peptide" evidence="1">
    <location>
        <begin position="1"/>
        <end position="26"/>
    </location>
</feature>
<gene>
    <name evidence="2" type="ORF">CH365_07575</name>
</gene>
<name>A0A2M9ZZH1_9LEPT</name>
<dbReference type="OrthoDB" id="343188at2"/>
<protein>
    <submittedName>
        <fullName evidence="2">Lipoprotein</fullName>
    </submittedName>
</protein>
<evidence type="ECO:0000256" key="1">
    <source>
        <dbReference type="SAM" id="SignalP"/>
    </source>
</evidence>
<dbReference type="RefSeq" id="WP_100767987.1">
    <property type="nucleotide sequence ID" value="NZ_NPEA01000004.1"/>
</dbReference>
<dbReference type="AlphaFoldDB" id="A0A2M9ZZH1"/>
<dbReference type="PROSITE" id="PS51257">
    <property type="entry name" value="PROKAR_LIPOPROTEIN"/>
    <property type="match status" value="1"/>
</dbReference>
<sequence>MLRFLLDAKLFLIFFLSFSCSLLNEAGLADDRQKGSEVKQRIQDAVNTYVAVAASYDPSVLTASNAILNAQASSLVGINSGDYYYKSDVDGCISEIQTWGYLIRSPGFMAMLQCHLKPANPIY</sequence>
<keyword evidence="2" id="KW-0449">Lipoprotein</keyword>
<reference evidence="2 3" key="1">
    <citation type="submission" date="2017-07" db="EMBL/GenBank/DDBJ databases">
        <title>Leptospira spp. isolated from tropical soils.</title>
        <authorList>
            <person name="Thibeaux R."/>
            <person name="Iraola G."/>
            <person name="Ferres I."/>
            <person name="Bierque E."/>
            <person name="Girault D."/>
            <person name="Soupe-Gilbert M.-E."/>
            <person name="Picardeau M."/>
            <person name="Goarant C."/>
        </authorList>
    </citation>
    <scope>NUCLEOTIDE SEQUENCE [LARGE SCALE GENOMIC DNA]</scope>
    <source>
        <strain evidence="2 3">ES4-C-A1</strain>
    </source>
</reference>
<feature type="chain" id="PRO_5014974502" evidence="1">
    <location>
        <begin position="27"/>
        <end position="123"/>
    </location>
</feature>
<accession>A0A2M9ZZH1</accession>
<comment type="caution">
    <text evidence="2">The sequence shown here is derived from an EMBL/GenBank/DDBJ whole genome shotgun (WGS) entry which is preliminary data.</text>
</comment>
<dbReference type="EMBL" id="NPEA01000004">
    <property type="protein sequence ID" value="PJZ77436.1"/>
    <property type="molecule type" value="Genomic_DNA"/>
</dbReference>
<dbReference type="InterPro" id="IPR031030">
    <property type="entry name" value="Lepto_Lipo_YY_C"/>
</dbReference>
<keyword evidence="3" id="KW-1185">Reference proteome</keyword>
<dbReference type="NCBIfam" id="TIGR04452">
    <property type="entry name" value="Lepto_Lipo_YY_C"/>
    <property type="match status" value="1"/>
</dbReference>
<organism evidence="2 3">
    <name type="scientific">Leptospira neocaledonica</name>
    <dbReference type="NCBI Taxonomy" id="2023192"/>
    <lineage>
        <taxon>Bacteria</taxon>
        <taxon>Pseudomonadati</taxon>
        <taxon>Spirochaetota</taxon>
        <taxon>Spirochaetia</taxon>
        <taxon>Leptospirales</taxon>
        <taxon>Leptospiraceae</taxon>
        <taxon>Leptospira</taxon>
    </lineage>
</organism>